<dbReference type="EMBL" id="JACIGE010000009">
    <property type="protein sequence ID" value="MBB4248189.1"/>
    <property type="molecule type" value="Genomic_DNA"/>
</dbReference>
<organism evidence="1 2">
    <name type="scientific">Rhodocyclus tenuis</name>
    <name type="common">Rhodospirillum tenue</name>
    <dbReference type="NCBI Taxonomy" id="1066"/>
    <lineage>
        <taxon>Bacteria</taxon>
        <taxon>Pseudomonadati</taxon>
        <taxon>Pseudomonadota</taxon>
        <taxon>Betaproteobacteria</taxon>
        <taxon>Rhodocyclales</taxon>
        <taxon>Rhodocyclaceae</taxon>
        <taxon>Rhodocyclus</taxon>
    </lineage>
</organism>
<evidence type="ECO:0000313" key="2">
    <source>
        <dbReference type="Proteomes" id="UP000587070"/>
    </source>
</evidence>
<evidence type="ECO:0000313" key="1">
    <source>
        <dbReference type="EMBL" id="MBB4248189.1"/>
    </source>
</evidence>
<name>A0A840GJ36_RHOTE</name>
<proteinExistence type="predicted"/>
<dbReference type="InterPro" id="IPR027599">
    <property type="entry name" value="PqqD-rel_X"/>
</dbReference>
<dbReference type="Proteomes" id="UP000587070">
    <property type="component" value="Unassembled WGS sequence"/>
</dbReference>
<accession>A0A840GJ36</accession>
<protein>
    <submittedName>
        <fullName evidence="1">PqqD family protein of HPr-rel-A system</fullName>
    </submittedName>
</protein>
<keyword evidence="2" id="KW-1185">Reference proteome</keyword>
<reference evidence="1 2" key="1">
    <citation type="submission" date="2020-08" db="EMBL/GenBank/DDBJ databases">
        <title>Genome sequencing of Purple Non-Sulfur Bacteria from various extreme environments.</title>
        <authorList>
            <person name="Mayer M."/>
        </authorList>
    </citation>
    <scope>NUCLEOTIDE SEQUENCE [LARGE SCALE GENOMIC DNA]</scope>
    <source>
        <strain evidence="1 2">2761</strain>
    </source>
</reference>
<sequence>MIRYGLYSSSLVFRHFDGGDLSVVFDPRSGDTHLLDAVSFETCQVLVSGPATVDQIKRSMLVEFTAEDPAMICQAVDAAIERLRYSGLLGSVSN</sequence>
<dbReference type="NCBIfam" id="TIGR04353">
    <property type="entry name" value="PqqD_rel_X"/>
    <property type="match status" value="1"/>
</dbReference>
<gene>
    <name evidence="1" type="ORF">GGD90_002580</name>
</gene>
<dbReference type="RefSeq" id="WP_184415166.1">
    <property type="nucleotide sequence ID" value="NZ_JACIGE010000009.1"/>
</dbReference>
<comment type="caution">
    <text evidence="1">The sequence shown here is derived from an EMBL/GenBank/DDBJ whole genome shotgun (WGS) entry which is preliminary data.</text>
</comment>
<dbReference type="AlphaFoldDB" id="A0A840GJ36"/>